<protein>
    <submittedName>
        <fullName evidence="1">Uncharacterized protein</fullName>
    </submittedName>
</protein>
<dbReference type="Proteomes" id="UP000503339">
    <property type="component" value="Chromosome"/>
</dbReference>
<proteinExistence type="predicted"/>
<dbReference type="Pfam" id="PF02474">
    <property type="entry name" value="NodA"/>
    <property type="match status" value="1"/>
</dbReference>
<dbReference type="EMBL" id="CP033361">
    <property type="protein sequence ID" value="QKC79129.1"/>
    <property type="molecule type" value="Genomic_DNA"/>
</dbReference>
<dbReference type="GO" id="GO:0016746">
    <property type="term" value="F:acyltransferase activity"/>
    <property type="evidence" value="ECO:0007669"/>
    <property type="project" value="InterPro"/>
</dbReference>
<evidence type="ECO:0000313" key="1">
    <source>
        <dbReference type="EMBL" id="QKC79129.1"/>
    </source>
</evidence>
<gene>
    <name evidence="1" type="ORF">EB233_29575</name>
</gene>
<dbReference type="InterPro" id="IPR003484">
    <property type="entry name" value="NodA"/>
</dbReference>
<dbReference type="KEGG" id="merd:EB233_29575"/>
<keyword evidence="2" id="KW-1185">Reference proteome</keyword>
<sequence>MLLAAAVRLRSVSSASSTTRRFRSRPLKRMPHLSVTGLLVIATIVGTRLRSPAEALYLDLPRTSVEDVLVVVEGIARPMSEWPTGTTVDRIGPEL</sequence>
<accession>A0A6M7UM29</accession>
<reference evidence="1 2" key="1">
    <citation type="submission" date="2018-10" db="EMBL/GenBank/DDBJ databases">
        <authorList>
            <person name="Perry B.J."/>
            <person name="Sullivan J.T."/>
            <person name="Murphy R.J.T."/>
            <person name="Ramsay J.P."/>
            <person name="Ronson C.W."/>
        </authorList>
    </citation>
    <scope>NUCLEOTIDE SEQUENCE [LARGE SCALE GENOMIC DNA]</scope>
    <source>
        <strain evidence="1 2">NZP2014</strain>
    </source>
</reference>
<dbReference type="AlphaFoldDB" id="A0A6M7UM29"/>
<evidence type="ECO:0000313" key="2">
    <source>
        <dbReference type="Proteomes" id="UP000503339"/>
    </source>
</evidence>
<dbReference type="GO" id="GO:0005829">
    <property type="term" value="C:cytosol"/>
    <property type="evidence" value="ECO:0007669"/>
    <property type="project" value="InterPro"/>
</dbReference>
<name>A0A6M7UM29_9HYPH</name>
<organism evidence="1 2">
    <name type="scientific">Mesorhizobium erdmanii</name>
    <dbReference type="NCBI Taxonomy" id="1777866"/>
    <lineage>
        <taxon>Bacteria</taxon>
        <taxon>Pseudomonadati</taxon>
        <taxon>Pseudomonadota</taxon>
        <taxon>Alphaproteobacteria</taxon>
        <taxon>Hyphomicrobiales</taxon>
        <taxon>Phyllobacteriaceae</taxon>
        <taxon>Mesorhizobium</taxon>
    </lineage>
</organism>